<dbReference type="OrthoDB" id="6283150at2759"/>
<gene>
    <name evidence="2" type="ORF">SSLN_LOCUS11249</name>
</gene>
<name>A0A183T451_SCHSO</name>
<proteinExistence type="predicted"/>
<sequence length="378" mass="42450">MTTCIPPNHQMASTFTLKDCAGSPDDYVQSSFHQAFPKYSNVMHLKSKSFRPKVSALRSTVPIYWSTGAENESIFSAARPEETHQEDKSRHTVDDPASNYHDIRCTGLLVRDPDVEEKQSQYRQEFCPKFRVPDRIVAPKQVPLWTESAFTDKSVYRSDYQPTHLLPKSLRIQEGKKNLLVRPDDAFEGDVRCPLGEETANAGSAPETALPSLECSTTYKETFKEHSNSYTSEIIRGRKMTYPERSKKSVEIGTRGLVNELTRGGEATSYNTTFSAPLNLTGLAAAGLRSPGVSGQGGRYNPNFISTGSVTPTSFSKPEYCFRRRKHNIEGRIRSVEMATPARSAILPDLNMTLGEKMRNFNVWPYLEHRGGCFYKAH</sequence>
<dbReference type="Proteomes" id="UP000275846">
    <property type="component" value="Unassembled WGS sequence"/>
</dbReference>
<keyword evidence="3" id="KW-1185">Reference proteome</keyword>
<dbReference type="WBParaSite" id="SSLN_0001168001-mRNA-1">
    <property type="protein sequence ID" value="SSLN_0001168001-mRNA-1"/>
    <property type="gene ID" value="SSLN_0001168001"/>
</dbReference>
<protein>
    <submittedName>
        <fullName evidence="4">Stabilizer of axonemal microtubules 2</fullName>
    </submittedName>
</protein>
<accession>A0A183T451</accession>
<feature type="compositionally biased region" description="Basic and acidic residues" evidence="1">
    <location>
        <begin position="79"/>
        <end position="94"/>
    </location>
</feature>
<dbReference type="EMBL" id="UYSU01036397">
    <property type="protein sequence ID" value="VDL97634.1"/>
    <property type="molecule type" value="Genomic_DNA"/>
</dbReference>
<evidence type="ECO:0000313" key="4">
    <source>
        <dbReference type="WBParaSite" id="SSLN_0001168001-mRNA-1"/>
    </source>
</evidence>
<dbReference type="AlphaFoldDB" id="A0A183T451"/>
<evidence type="ECO:0000313" key="3">
    <source>
        <dbReference type="Proteomes" id="UP000275846"/>
    </source>
</evidence>
<evidence type="ECO:0000256" key="1">
    <source>
        <dbReference type="SAM" id="MobiDB-lite"/>
    </source>
</evidence>
<feature type="region of interest" description="Disordered" evidence="1">
    <location>
        <begin position="78"/>
        <end position="97"/>
    </location>
</feature>
<reference evidence="4" key="1">
    <citation type="submission" date="2016-06" db="UniProtKB">
        <authorList>
            <consortium name="WormBaseParasite"/>
        </authorList>
    </citation>
    <scope>IDENTIFICATION</scope>
</reference>
<organism evidence="4">
    <name type="scientific">Schistocephalus solidus</name>
    <name type="common">Tapeworm</name>
    <dbReference type="NCBI Taxonomy" id="70667"/>
    <lineage>
        <taxon>Eukaryota</taxon>
        <taxon>Metazoa</taxon>
        <taxon>Spiralia</taxon>
        <taxon>Lophotrochozoa</taxon>
        <taxon>Platyhelminthes</taxon>
        <taxon>Cestoda</taxon>
        <taxon>Eucestoda</taxon>
        <taxon>Diphyllobothriidea</taxon>
        <taxon>Diphyllobothriidae</taxon>
        <taxon>Schistocephalus</taxon>
    </lineage>
</organism>
<evidence type="ECO:0000313" key="2">
    <source>
        <dbReference type="EMBL" id="VDL97634.1"/>
    </source>
</evidence>
<reference evidence="2 3" key="2">
    <citation type="submission" date="2018-11" db="EMBL/GenBank/DDBJ databases">
        <authorList>
            <consortium name="Pathogen Informatics"/>
        </authorList>
    </citation>
    <scope>NUCLEOTIDE SEQUENCE [LARGE SCALE GENOMIC DNA]</scope>
    <source>
        <strain evidence="2 3">NST_G2</strain>
    </source>
</reference>